<dbReference type="InterPro" id="IPR025757">
    <property type="entry name" value="MIP1_Leuzipper"/>
</dbReference>
<feature type="compositionally biased region" description="Polar residues" evidence="1">
    <location>
        <begin position="167"/>
        <end position="177"/>
    </location>
</feature>
<protein>
    <recommendedName>
        <fullName evidence="2">Ternary complex factor MIP1 leucine-zipper domain-containing protein</fullName>
    </recommendedName>
</protein>
<dbReference type="RefSeq" id="XP_024393943.1">
    <property type="nucleotide sequence ID" value="XM_024538175.2"/>
</dbReference>
<evidence type="ECO:0000313" key="4">
    <source>
        <dbReference type="EnsemblPlants" id="Pp3c14_16280V3.1"/>
    </source>
</evidence>
<dbReference type="Gramene" id="Pp3c14_16280V3.3">
    <property type="protein sequence ID" value="Pp3c14_16280V3.3"/>
    <property type="gene ID" value="Pp3c14_16280"/>
</dbReference>
<dbReference type="AlphaFoldDB" id="A0A2K1JI20"/>
<dbReference type="Gramene" id="Pp3c14_16280V3.2">
    <property type="protein sequence ID" value="Pp3c14_16280V3.2"/>
    <property type="gene ID" value="Pp3c14_16280"/>
</dbReference>
<dbReference type="EnsemblPlants" id="Pp3c14_16280V3.1">
    <property type="protein sequence ID" value="Pp3c14_16280V3.1"/>
    <property type="gene ID" value="Pp3c14_16280"/>
</dbReference>
<dbReference type="Gramene" id="Pp3c14_16280V3.1">
    <property type="protein sequence ID" value="Pp3c14_16280V3.1"/>
    <property type="gene ID" value="Pp3c14_16280"/>
</dbReference>
<gene>
    <name evidence="4" type="primary">LOC112291126</name>
    <name evidence="3" type="ORF">PHYPA_018601</name>
</gene>
<dbReference type="EnsemblPlants" id="Pp3c14_16280V3.2">
    <property type="protein sequence ID" value="Pp3c14_16280V3.2"/>
    <property type="gene ID" value="Pp3c14_16280"/>
</dbReference>
<feature type="compositionally biased region" description="Low complexity" evidence="1">
    <location>
        <begin position="493"/>
        <end position="514"/>
    </location>
</feature>
<dbReference type="PaxDb" id="3218-PP1S48_230V6.1"/>
<dbReference type="PANTHER" id="PTHR46248:SF4">
    <property type="entry name" value="OS01G0147800 PROTEIN"/>
    <property type="match status" value="1"/>
</dbReference>
<evidence type="ECO:0000259" key="2">
    <source>
        <dbReference type="Pfam" id="PF14389"/>
    </source>
</evidence>
<evidence type="ECO:0000256" key="1">
    <source>
        <dbReference type="SAM" id="MobiDB-lite"/>
    </source>
</evidence>
<dbReference type="OrthoDB" id="1988473at2759"/>
<feature type="compositionally biased region" description="Low complexity" evidence="1">
    <location>
        <begin position="194"/>
        <end position="213"/>
    </location>
</feature>
<feature type="region of interest" description="Disordered" evidence="1">
    <location>
        <begin position="292"/>
        <end position="404"/>
    </location>
</feature>
<dbReference type="Proteomes" id="UP000006727">
    <property type="component" value="Chromosome 14"/>
</dbReference>
<feature type="region of interest" description="Disordered" evidence="1">
    <location>
        <begin position="492"/>
        <end position="518"/>
    </location>
</feature>
<dbReference type="RefSeq" id="XP_024393941.1">
    <property type="nucleotide sequence ID" value="XM_024538173.2"/>
</dbReference>
<reference evidence="3 5" key="1">
    <citation type="journal article" date="2008" name="Science">
        <title>The Physcomitrella genome reveals evolutionary insights into the conquest of land by plants.</title>
        <authorList>
            <person name="Rensing S."/>
            <person name="Lang D."/>
            <person name="Zimmer A."/>
            <person name="Terry A."/>
            <person name="Salamov A."/>
            <person name="Shapiro H."/>
            <person name="Nishiyama T."/>
            <person name="Perroud P.-F."/>
            <person name="Lindquist E."/>
            <person name="Kamisugi Y."/>
            <person name="Tanahashi T."/>
            <person name="Sakakibara K."/>
            <person name="Fujita T."/>
            <person name="Oishi K."/>
            <person name="Shin-I T."/>
            <person name="Kuroki Y."/>
            <person name="Toyoda A."/>
            <person name="Suzuki Y."/>
            <person name="Hashimoto A."/>
            <person name="Yamaguchi K."/>
            <person name="Sugano A."/>
            <person name="Kohara Y."/>
            <person name="Fujiyama A."/>
            <person name="Anterola A."/>
            <person name="Aoki S."/>
            <person name="Ashton N."/>
            <person name="Barbazuk W.B."/>
            <person name="Barker E."/>
            <person name="Bennetzen J."/>
            <person name="Bezanilla M."/>
            <person name="Blankenship R."/>
            <person name="Cho S.H."/>
            <person name="Dutcher S."/>
            <person name="Estelle M."/>
            <person name="Fawcett J.A."/>
            <person name="Gundlach H."/>
            <person name="Hanada K."/>
            <person name="Heyl A."/>
            <person name="Hicks K.A."/>
            <person name="Hugh J."/>
            <person name="Lohr M."/>
            <person name="Mayer K."/>
            <person name="Melkozernov A."/>
            <person name="Murata T."/>
            <person name="Nelson D."/>
            <person name="Pils B."/>
            <person name="Prigge M."/>
            <person name="Reiss B."/>
            <person name="Renner T."/>
            <person name="Rombauts S."/>
            <person name="Rushton P."/>
            <person name="Sanderfoot A."/>
            <person name="Schween G."/>
            <person name="Shiu S.-H."/>
            <person name="Stueber K."/>
            <person name="Theodoulou F.L."/>
            <person name="Tu H."/>
            <person name="Van de Peer Y."/>
            <person name="Verrier P.J."/>
            <person name="Waters E."/>
            <person name="Wood A."/>
            <person name="Yang L."/>
            <person name="Cove D."/>
            <person name="Cuming A."/>
            <person name="Hasebe M."/>
            <person name="Lucas S."/>
            <person name="Mishler D.B."/>
            <person name="Reski R."/>
            <person name="Grigoriev I."/>
            <person name="Quatrano R.S."/>
            <person name="Boore J.L."/>
        </authorList>
    </citation>
    <scope>NUCLEOTIDE SEQUENCE [LARGE SCALE GENOMIC DNA]</scope>
    <source>
        <strain evidence="4 5">cv. Gransden 2004</strain>
    </source>
</reference>
<feature type="compositionally biased region" description="Low complexity" evidence="1">
    <location>
        <begin position="154"/>
        <end position="166"/>
    </location>
</feature>
<dbReference type="GeneID" id="112291126"/>
<dbReference type="EMBL" id="ABEU02000014">
    <property type="protein sequence ID" value="PNR41198.1"/>
    <property type="molecule type" value="Genomic_DNA"/>
</dbReference>
<dbReference type="RefSeq" id="XP_024393940.1">
    <property type="nucleotide sequence ID" value="XM_024538172.2"/>
</dbReference>
<dbReference type="KEGG" id="ppp:112291126"/>
<dbReference type="EnsemblPlants" id="Pp3c14_16280V3.3">
    <property type="protein sequence ID" value="Pp3c14_16280V3.3"/>
    <property type="gene ID" value="Pp3c14_16280"/>
</dbReference>
<dbReference type="STRING" id="3218.A0A2K1JI20"/>
<name>A0A2K1JI20_PHYPA</name>
<feature type="compositionally biased region" description="Polar residues" evidence="1">
    <location>
        <begin position="372"/>
        <end position="388"/>
    </location>
</feature>
<sequence length="584" mass="63909">MQDIPYDVSHVPIDYDNSVGINEASDKDERRDQRELRAALERDVAQLQKKLLIEINMRNALSRGLSRPLGALPRIYASLPLEIRELLLEVAVLEEEIISLEKQVIYLGREVEIQAMPAMDDETICYEKDPDQTVTLDKAEILVSPAVSPKDCSRLNPKPSLSPSKSFNQKSSLSKPSFSVGKSAEIKSSAVKTSIPSRNSSDNSSSIKSLTSTKDSIEPKRIVTVAPQKPQIHKSASIPKVSLKTSRDFKSRRLSFTKIEPHETTAPATHSVGPFIPLQLSLIENEENALAASPAPVSPSDVGKTVTKPPRIKTDNLKPPVIGSARAKLKNPQNSNVAPVTRPLKPASTPRLSGQERGPLNSSRILRHPVTLASSLNRKKSSTATLGQSVHAHETSSAPVNGESILRSGHQKPADAKDSMYNINNEEIPSHDEVYGDYEPIVLSPNHAKVNQQNCSPERVSKSLDPIPDSVFLSEEVVKFLASIYGNLQEKQATSTSDTGSSQASTSTTLSSASPDDYNMNRGTNINFKLDACHVESFRSKRSTSIRYVQGCHSGEVAEPPDPHTCLNMENISTRAIFHQRLMS</sequence>
<evidence type="ECO:0000313" key="5">
    <source>
        <dbReference type="Proteomes" id="UP000006727"/>
    </source>
</evidence>
<evidence type="ECO:0000313" key="3">
    <source>
        <dbReference type="EMBL" id="PNR41198.1"/>
    </source>
</evidence>
<dbReference type="PANTHER" id="PTHR46248">
    <property type="entry name" value="EXPRESSED PROTEIN"/>
    <property type="match status" value="1"/>
</dbReference>
<feature type="region of interest" description="Disordered" evidence="1">
    <location>
        <begin position="149"/>
        <end position="213"/>
    </location>
</feature>
<keyword evidence="5" id="KW-1185">Reference proteome</keyword>
<feature type="domain" description="Ternary complex factor MIP1 leucine-zipper" evidence="2">
    <location>
        <begin position="34"/>
        <end position="111"/>
    </location>
</feature>
<reference evidence="3 5" key="2">
    <citation type="journal article" date="2018" name="Plant J.">
        <title>The Physcomitrella patens chromosome-scale assembly reveals moss genome structure and evolution.</title>
        <authorList>
            <person name="Lang D."/>
            <person name="Ullrich K.K."/>
            <person name="Murat F."/>
            <person name="Fuchs J."/>
            <person name="Jenkins J."/>
            <person name="Haas F.B."/>
            <person name="Piednoel M."/>
            <person name="Gundlach H."/>
            <person name="Van Bel M."/>
            <person name="Meyberg R."/>
            <person name="Vives C."/>
            <person name="Morata J."/>
            <person name="Symeonidi A."/>
            <person name="Hiss M."/>
            <person name="Muchero W."/>
            <person name="Kamisugi Y."/>
            <person name="Saleh O."/>
            <person name="Blanc G."/>
            <person name="Decker E.L."/>
            <person name="van Gessel N."/>
            <person name="Grimwood J."/>
            <person name="Hayes R.D."/>
            <person name="Graham S.W."/>
            <person name="Gunter L.E."/>
            <person name="McDaniel S.F."/>
            <person name="Hoernstein S.N.W."/>
            <person name="Larsson A."/>
            <person name="Li F.W."/>
            <person name="Perroud P.F."/>
            <person name="Phillips J."/>
            <person name="Ranjan P."/>
            <person name="Rokshar D.S."/>
            <person name="Rothfels C.J."/>
            <person name="Schneider L."/>
            <person name="Shu S."/>
            <person name="Stevenson D.W."/>
            <person name="Thummler F."/>
            <person name="Tillich M."/>
            <person name="Villarreal Aguilar J.C."/>
            <person name="Widiez T."/>
            <person name="Wong G.K."/>
            <person name="Wymore A."/>
            <person name="Zhang Y."/>
            <person name="Zimmer A.D."/>
            <person name="Quatrano R.S."/>
            <person name="Mayer K.F.X."/>
            <person name="Goodstein D."/>
            <person name="Casacuberta J.M."/>
            <person name="Vandepoele K."/>
            <person name="Reski R."/>
            <person name="Cuming A.C."/>
            <person name="Tuskan G.A."/>
            <person name="Maumus F."/>
            <person name="Salse J."/>
            <person name="Schmutz J."/>
            <person name="Rensing S.A."/>
        </authorList>
    </citation>
    <scope>NUCLEOTIDE SEQUENCE [LARGE SCALE GENOMIC DNA]</scope>
    <source>
        <strain evidence="4 5">cv. Gransden 2004</strain>
    </source>
</reference>
<accession>A0A2K1JI20</accession>
<dbReference type="EnsemblPlants" id="Pp3c14_16280V3.4">
    <property type="protein sequence ID" value="Pp3c14_16280V3.4"/>
    <property type="gene ID" value="Pp3c14_16280"/>
</dbReference>
<organism evidence="3">
    <name type="scientific">Physcomitrium patens</name>
    <name type="common">Spreading-leaved earth moss</name>
    <name type="synonym">Physcomitrella patens</name>
    <dbReference type="NCBI Taxonomy" id="3218"/>
    <lineage>
        <taxon>Eukaryota</taxon>
        <taxon>Viridiplantae</taxon>
        <taxon>Streptophyta</taxon>
        <taxon>Embryophyta</taxon>
        <taxon>Bryophyta</taxon>
        <taxon>Bryophytina</taxon>
        <taxon>Bryopsida</taxon>
        <taxon>Funariidae</taxon>
        <taxon>Funariales</taxon>
        <taxon>Funariaceae</taxon>
        <taxon>Physcomitrium</taxon>
    </lineage>
</organism>
<proteinExistence type="predicted"/>
<dbReference type="Pfam" id="PF14389">
    <property type="entry name" value="Lzipper-MIP1"/>
    <property type="match status" value="1"/>
</dbReference>
<dbReference type="RefSeq" id="XP_024393942.1">
    <property type="nucleotide sequence ID" value="XM_024538174.2"/>
</dbReference>
<dbReference type="Gramene" id="Pp3c14_16280V3.4">
    <property type="protein sequence ID" value="Pp3c14_16280V3.4"/>
    <property type="gene ID" value="Pp3c14_16280"/>
</dbReference>
<reference evidence="4" key="3">
    <citation type="submission" date="2020-12" db="UniProtKB">
        <authorList>
            <consortium name="EnsemblPlants"/>
        </authorList>
    </citation>
    <scope>IDENTIFICATION</scope>
</reference>